<keyword evidence="7" id="KW-0735">Signal-anchor</keyword>
<dbReference type="InterPro" id="IPR031481">
    <property type="entry name" value="Glyco_tran_10_N"/>
</dbReference>
<keyword evidence="11" id="KW-0325">Glycoprotein</keyword>
<proteinExistence type="inferred from homology"/>
<evidence type="ECO:0000256" key="4">
    <source>
        <dbReference type="ARBA" id="ARBA00022676"/>
    </source>
</evidence>
<keyword evidence="15" id="KW-1185">Reference proteome</keyword>
<evidence type="ECO:0000313" key="16">
    <source>
        <dbReference type="WBParaSite" id="Gr19_v10_g6611.t1"/>
    </source>
</evidence>
<reference evidence="16" key="1">
    <citation type="submission" date="2022-11" db="UniProtKB">
        <authorList>
            <consortium name="WormBaseParasite"/>
        </authorList>
    </citation>
    <scope>IDENTIFICATION</scope>
</reference>
<evidence type="ECO:0000256" key="9">
    <source>
        <dbReference type="ARBA" id="ARBA00023034"/>
    </source>
</evidence>
<evidence type="ECO:0000259" key="14">
    <source>
        <dbReference type="Pfam" id="PF17039"/>
    </source>
</evidence>
<organism evidence="15 16">
    <name type="scientific">Globodera rostochiensis</name>
    <name type="common">Golden nematode worm</name>
    <name type="synonym">Heterodera rostochiensis</name>
    <dbReference type="NCBI Taxonomy" id="31243"/>
    <lineage>
        <taxon>Eukaryota</taxon>
        <taxon>Metazoa</taxon>
        <taxon>Ecdysozoa</taxon>
        <taxon>Nematoda</taxon>
        <taxon>Chromadorea</taxon>
        <taxon>Rhabditida</taxon>
        <taxon>Tylenchina</taxon>
        <taxon>Tylenchomorpha</taxon>
        <taxon>Tylenchoidea</taxon>
        <taxon>Heteroderidae</taxon>
        <taxon>Heteroderinae</taxon>
        <taxon>Globodera</taxon>
    </lineage>
</organism>
<evidence type="ECO:0000313" key="15">
    <source>
        <dbReference type="Proteomes" id="UP000887572"/>
    </source>
</evidence>
<comment type="similarity">
    <text evidence="3 12">Belongs to the glycosyltransferase 10 family.</text>
</comment>
<keyword evidence="6 12" id="KW-0812">Transmembrane</keyword>
<dbReference type="SUPFAM" id="SSF53756">
    <property type="entry name" value="UDP-Glycosyltransferase/glycogen phosphorylase"/>
    <property type="match status" value="1"/>
</dbReference>
<dbReference type="Pfam" id="PF00852">
    <property type="entry name" value="Glyco_transf_10"/>
    <property type="match status" value="1"/>
</dbReference>
<accession>A0A914I4S9</accession>
<evidence type="ECO:0000256" key="11">
    <source>
        <dbReference type="ARBA" id="ARBA00023180"/>
    </source>
</evidence>
<feature type="domain" description="Fucosyltransferase N-terminal" evidence="14">
    <location>
        <begin position="57"/>
        <end position="165"/>
    </location>
</feature>
<evidence type="ECO:0000256" key="1">
    <source>
        <dbReference type="ARBA" id="ARBA00004447"/>
    </source>
</evidence>
<sequence>MNVQQQSEGVDDYDECIICSYLLEFGLIFTASGGTQGGDGKNGTKVCAAMKAPKVVPIILAWTTFWHESIFKYAPLNFGSKNCCFECVHTEDKKFESLASLIVFHIGQSVQEWPQHRRPEQLYTMLTHESPVWTSQYLDDTPLLSNNYFNASIAYHSESTIYIPYEQFTPITAQTPHEEIWSEEEIRRQLSLKKRLALQLVSNCNAPSGRDVLTKQLQELMELDVFGRCNERPCDQKCFQQEFDSHFFYMAFENAVCPQYVTEKFWNALHHLVVPVVLSRSVLNGTGIPDNVYIAADDFGSAEGLAEHLKTLQMDTAKYLSYFNWTKKYRKHWEHNEPTALCQLCKIAHKQLREDEFSTYTVHMDKFWTKKECQKDFVQDVLFKGNDGQKANP</sequence>
<evidence type="ECO:0000256" key="6">
    <source>
        <dbReference type="ARBA" id="ARBA00022692"/>
    </source>
</evidence>
<name>A0A914I4S9_GLORO</name>
<evidence type="ECO:0000256" key="3">
    <source>
        <dbReference type="ARBA" id="ARBA00008919"/>
    </source>
</evidence>
<evidence type="ECO:0000256" key="12">
    <source>
        <dbReference type="RuleBase" id="RU003832"/>
    </source>
</evidence>
<dbReference type="Pfam" id="PF17039">
    <property type="entry name" value="Glyco_tran_10_N"/>
    <property type="match status" value="1"/>
</dbReference>
<dbReference type="InterPro" id="IPR038577">
    <property type="entry name" value="GT10-like_C_sf"/>
</dbReference>
<dbReference type="GO" id="GO:0008417">
    <property type="term" value="F:fucosyltransferase activity"/>
    <property type="evidence" value="ECO:0007669"/>
    <property type="project" value="InterPro"/>
</dbReference>
<dbReference type="PANTHER" id="PTHR48438">
    <property type="entry name" value="ALPHA-(1,3)-FUCOSYLTRANSFERASE C-RELATED"/>
    <property type="match status" value="1"/>
</dbReference>
<evidence type="ECO:0000256" key="7">
    <source>
        <dbReference type="ARBA" id="ARBA00022968"/>
    </source>
</evidence>
<evidence type="ECO:0000256" key="8">
    <source>
        <dbReference type="ARBA" id="ARBA00022989"/>
    </source>
</evidence>
<dbReference type="InterPro" id="IPR001503">
    <property type="entry name" value="Glyco_trans_10"/>
</dbReference>
<dbReference type="Gene3D" id="3.40.50.11660">
    <property type="entry name" value="Glycosyl transferase family 10, C-terminal domain"/>
    <property type="match status" value="1"/>
</dbReference>
<dbReference type="InterPro" id="IPR055270">
    <property type="entry name" value="Glyco_tran_10_C"/>
</dbReference>
<comment type="subcellular location">
    <subcellularLocation>
        <location evidence="1 12">Golgi apparatus</location>
        <location evidence="1 12">Golgi stack membrane</location>
        <topology evidence="1 12">Single-pass type II membrane protein</topology>
    </subcellularLocation>
</comment>
<dbReference type="FunFam" id="3.40.50.11660:FF:000002">
    <property type="entry name" value="Alpha-(1,3)-fucosyltransferase"/>
    <property type="match status" value="1"/>
</dbReference>
<dbReference type="GO" id="GO:0032580">
    <property type="term" value="C:Golgi cisterna membrane"/>
    <property type="evidence" value="ECO:0007669"/>
    <property type="project" value="UniProtKB-SubCell"/>
</dbReference>
<dbReference type="PANTHER" id="PTHR48438:SF1">
    <property type="entry name" value="ALPHA-(1,3)-FUCOSYLTRANSFERASE C-RELATED"/>
    <property type="match status" value="1"/>
</dbReference>
<evidence type="ECO:0000256" key="10">
    <source>
        <dbReference type="ARBA" id="ARBA00023136"/>
    </source>
</evidence>
<evidence type="ECO:0000259" key="13">
    <source>
        <dbReference type="Pfam" id="PF00852"/>
    </source>
</evidence>
<keyword evidence="8" id="KW-1133">Transmembrane helix</keyword>
<keyword evidence="10" id="KW-0472">Membrane</keyword>
<comment type="pathway">
    <text evidence="2">Protein modification; protein glycosylation.</text>
</comment>
<dbReference type="EC" id="2.4.1.-" evidence="12"/>
<keyword evidence="4 12" id="KW-0328">Glycosyltransferase</keyword>
<protein>
    <recommendedName>
        <fullName evidence="12">Fucosyltransferase</fullName>
        <ecNumber evidence="12">2.4.1.-</ecNumber>
    </recommendedName>
</protein>
<dbReference type="Proteomes" id="UP000887572">
    <property type="component" value="Unplaced"/>
</dbReference>
<feature type="domain" description="Fucosyltransferase C-terminal" evidence="13">
    <location>
        <begin position="191"/>
        <end position="354"/>
    </location>
</feature>
<dbReference type="AlphaFoldDB" id="A0A914I4S9"/>
<evidence type="ECO:0000256" key="2">
    <source>
        <dbReference type="ARBA" id="ARBA00004922"/>
    </source>
</evidence>
<keyword evidence="9 12" id="KW-0333">Golgi apparatus</keyword>
<keyword evidence="5 12" id="KW-0808">Transferase</keyword>
<dbReference type="WBParaSite" id="Gr19_v10_g6611.t1">
    <property type="protein sequence ID" value="Gr19_v10_g6611.t1"/>
    <property type="gene ID" value="Gr19_v10_g6611"/>
</dbReference>
<evidence type="ECO:0000256" key="5">
    <source>
        <dbReference type="ARBA" id="ARBA00022679"/>
    </source>
</evidence>